<evidence type="ECO:0000259" key="1">
    <source>
        <dbReference type="Pfam" id="PF17989"/>
    </source>
</evidence>
<dbReference type="Proteomes" id="UP001601058">
    <property type="component" value="Unassembled WGS sequence"/>
</dbReference>
<accession>A0ABW6K5Q5</accession>
<dbReference type="CDD" id="cd24026">
    <property type="entry name" value="ASKHA_NBD_ParM_Alp12-like"/>
    <property type="match status" value="1"/>
</dbReference>
<protein>
    <recommendedName>
        <fullName evidence="1">Actin-like protein N-terminal domain-containing protein</fullName>
    </recommendedName>
</protein>
<feature type="domain" description="Actin-like protein N-terminal" evidence="1">
    <location>
        <begin position="9"/>
        <end position="164"/>
    </location>
</feature>
<dbReference type="EMBL" id="JBIACJ010000012">
    <property type="protein sequence ID" value="MFE8698280.1"/>
    <property type="molecule type" value="Genomic_DNA"/>
</dbReference>
<dbReference type="Pfam" id="PF17989">
    <property type="entry name" value="ALP_N"/>
    <property type="match status" value="1"/>
</dbReference>
<sequence length="331" mass="37225">MNNKFLISIDSGKAYTKGVIRNGDGIIDKVLFRTKVAEVSGGMGVEVLSQSDSYLVEYDGKTYLIGDMLSEDRSNYDFTKQTNDHLICIYLAITKLLEKSIQSHALAKIDLAVNIPLSLYKNEVKKKEFEEFIRNEGKVIGIAVNQVPYSFSINSILLLPEAMGPIYKNMSEYRGNRVLVIDVGSLNTSILEFNRLVPQFDRMVVSTLGINILRSTLAESLSSHYGITISDDDTEQVLREKYLYLYGEKQKESYNIIETVITDHVMRIFNYAKSRKITFANTNVILCGGGAILLKEYLLNKFPSAKIVPDAQFANVLSFYQVLEAKDNGKS</sequence>
<gene>
    <name evidence="2" type="ORF">ACFYKT_18310</name>
</gene>
<dbReference type="Gene3D" id="3.30.420.40">
    <property type="match status" value="2"/>
</dbReference>
<dbReference type="InterPro" id="IPR043129">
    <property type="entry name" value="ATPase_NBD"/>
</dbReference>
<evidence type="ECO:0000313" key="3">
    <source>
        <dbReference type="Proteomes" id="UP001601058"/>
    </source>
</evidence>
<keyword evidence="3" id="KW-1185">Reference proteome</keyword>
<organism evidence="2 3">
    <name type="scientific">Cytobacillus mangrovibacter</name>
    <dbReference type="NCBI Taxonomy" id="3299024"/>
    <lineage>
        <taxon>Bacteria</taxon>
        <taxon>Bacillati</taxon>
        <taxon>Bacillota</taxon>
        <taxon>Bacilli</taxon>
        <taxon>Bacillales</taxon>
        <taxon>Bacillaceae</taxon>
        <taxon>Cytobacillus</taxon>
    </lineage>
</organism>
<dbReference type="SUPFAM" id="SSF53067">
    <property type="entry name" value="Actin-like ATPase domain"/>
    <property type="match status" value="2"/>
</dbReference>
<comment type="caution">
    <text evidence="2">The sequence shown here is derived from an EMBL/GenBank/DDBJ whole genome shotgun (WGS) entry which is preliminary data.</text>
</comment>
<evidence type="ECO:0000313" key="2">
    <source>
        <dbReference type="EMBL" id="MFE8698280.1"/>
    </source>
</evidence>
<dbReference type="InterPro" id="IPR040607">
    <property type="entry name" value="ALP_N"/>
</dbReference>
<dbReference type="RefSeq" id="WP_389222522.1">
    <property type="nucleotide sequence ID" value="NZ_JBIACJ010000012.1"/>
</dbReference>
<reference evidence="2 3" key="1">
    <citation type="submission" date="2024-08" db="EMBL/GenBank/DDBJ databases">
        <title>Two novel Cytobacillus novel species.</title>
        <authorList>
            <person name="Liu G."/>
        </authorList>
    </citation>
    <scope>NUCLEOTIDE SEQUENCE [LARGE SCALE GENOMIC DNA]</scope>
    <source>
        <strain evidence="2 3">FJAT-53684</strain>
    </source>
</reference>
<proteinExistence type="predicted"/>
<name>A0ABW6K5Q5_9BACI</name>